<dbReference type="Pfam" id="PF00361">
    <property type="entry name" value="Proton_antipo_M"/>
    <property type="match status" value="1"/>
</dbReference>
<evidence type="ECO:0000256" key="1">
    <source>
        <dbReference type="SAM" id="Phobius"/>
    </source>
</evidence>
<dbReference type="GO" id="GO:0042773">
    <property type="term" value="P:ATP synthesis coupled electron transport"/>
    <property type="evidence" value="ECO:0007669"/>
    <property type="project" value="InterPro"/>
</dbReference>
<dbReference type="EMBL" id="UINC01153222">
    <property type="protein sequence ID" value="SVD47818.1"/>
    <property type="molecule type" value="Genomic_DNA"/>
</dbReference>
<feature type="transmembrane region" description="Helical" evidence="1">
    <location>
        <begin position="78"/>
        <end position="102"/>
    </location>
</feature>
<proteinExistence type="predicted"/>
<keyword evidence="1" id="KW-0812">Transmembrane</keyword>
<sequence length="195" mass="21736">MILIMTILFLGGLAAWLIETWNKNLPRWIAVGSCAIAGLFLIPLTLTSGGESIVMAGVSSTWIEHVEVAWIPRFGINFVFALDGLSLLMVGLTLFLGFVAVISSWDEIDHRPGFFQFNLLWTLAGVVGVFVALDLFLFFFFWEVMLIPMYFLIAIWGHENKSYAAMKFFLFTQISSLIMLVAILVLVLTNSSISG</sequence>
<reference evidence="3" key="1">
    <citation type="submission" date="2018-05" db="EMBL/GenBank/DDBJ databases">
        <authorList>
            <person name="Lanie J.A."/>
            <person name="Ng W.-L."/>
            <person name="Kazmierczak K.M."/>
            <person name="Andrzejewski T.M."/>
            <person name="Davidsen T.M."/>
            <person name="Wayne K.J."/>
            <person name="Tettelin H."/>
            <person name="Glass J.I."/>
            <person name="Rusch D."/>
            <person name="Podicherti R."/>
            <person name="Tsui H.-C.T."/>
            <person name="Winkler M.E."/>
        </authorList>
    </citation>
    <scope>NUCLEOTIDE SEQUENCE</scope>
</reference>
<dbReference type="AlphaFoldDB" id="A0A382VPK1"/>
<accession>A0A382VPK1</accession>
<name>A0A382VPK1_9ZZZZ</name>
<dbReference type="PRINTS" id="PR01437">
    <property type="entry name" value="NUOXDRDTASE4"/>
</dbReference>
<dbReference type="PANTHER" id="PTHR43507">
    <property type="entry name" value="NADH-UBIQUINONE OXIDOREDUCTASE CHAIN 4"/>
    <property type="match status" value="1"/>
</dbReference>
<gene>
    <name evidence="3" type="ORF">METZ01_LOCUS400672</name>
</gene>
<protein>
    <recommendedName>
        <fullName evidence="2">NADH:quinone oxidoreductase/Mrp antiporter transmembrane domain-containing protein</fullName>
    </recommendedName>
</protein>
<keyword evidence="1" id="KW-0472">Membrane</keyword>
<dbReference type="InterPro" id="IPR003918">
    <property type="entry name" value="NADH_UbQ_OxRdtase"/>
</dbReference>
<dbReference type="GO" id="GO:0003954">
    <property type="term" value="F:NADH dehydrogenase activity"/>
    <property type="evidence" value="ECO:0007669"/>
    <property type="project" value="TreeGrafter"/>
</dbReference>
<dbReference type="InterPro" id="IPR001750">
    <property type="entry name" value="ND/Mrp_TM"/>
</dbReference>
<evidence type="ECO:0000313" key="3">
    <source>
        <dbReference type="EMBL" id="SVD47818.1"/>
    </source>
</evidence>
<evidence type="ECO:0000259" key="2">
    <source>
        <dbReference type="Pfam" id="PF00361"/>
    </source>
</evidence>
<organism evidence="3">
    <name type="scientific">marine metagenome</name>
    <dbReference type="NCBI Taxonomy" id="408172"/>
    <lineage>
        <taxon>unclassified sequences</taxon>
        <taxon>metagenomes</taxon>
        <taxon>ecological metagenomes</taxon>
    </lineage>
</organism>
<feature type="transmembrane region" description="Helical" evidence="1">
    <location>
        <begin position="139"/>
        <end position="156"/>
    </location>
</feature>
<keyword evidence="1" id="KW-1133">Transmembrane helix</keyword>
<feature type="non-terminal residue" evidence="3">
    <location>
        <position position="195"/>
    </location>
</feature>
<feature type="transmembrane region" description="Helical" evidence="1">
    <location>
        <begin position="27"/>
        <end position="46"/>
    </location>
</feature>
<dbReference type="PANTHER" id="PTHR43507:SF1">
    <property type="entry name" value="NADH-UBIQUINONE OXIDOREDUCTASE CHAIN 4"/>
    <property type="match status" value="1"/>
</dbReference>
<feature type="domain" description="NADH:quinone oxidoreductase/Mrp antiporter transmembrane" evidence="2">
    <location>
        <begin position="132"/>
        <end position="192"/>
    </location>
</feature>
<dbReference type="GO" id="GO:0008137">
    <property type="term" value="F:NADH dehydrogenase (ubiquinone) activity"/>
    <property type="evidence" value="ECO:0007669"/>
    <property type="project" value="InterPro"/>
</dbReference>
<feature type="transmembrane region" description="Helical" evidence="1">
    <location>
        <begin position="114"/>
        <end position="133"/>
    </location>
</feature>
<dbReference type="GO" id="GO:0048039">
    <property type="term" value="F:ubiquinone binding"/>
    <property type="evidence" value="ECO:0007669"/>
    <property type="project" value="TreeGrafter"/>
</dbReference>
<dbReference type="GO" id="GO:0015990">
    <property type="term" value="P:electron transport coupled proton transport"/>
    <property type="evidence" value="ECO:0007669"/>
    <property type="project" value="TreeGrafter"/>
</dbReference>
<feature type="transmembrane region" description="Helical" evidence="1">
    <location>
        <begin position="168"/>
        <end position="189"/>
    </location>
</feature>